<proteinExistence type="predicted"/>
<organism evidence="1 2">
    <name type="scientific">Oryza glaberrima</name>
    <name type="common">African rice</name>
    <dbReference type="NCBI Taxonomy" id="4538"/>
    <lineage>
        <taxon>Eukaryota</taxon>
        <taxon>Viridiplantae</taxon>
        <taxon>Streptophyta</taxon>
        <taxon>Embryophyta</taxon>
        <taxon>Tracheophyta</taxon>
        <taxon>Spermatophyta</taxon>
        <taxon>Magnoliopsida</taxon>
        <taxon>Liliopsida</taxon>
        <taxon>Poales</taxon>
        <taxon>Poaceae</taxon>
        <taxon>BOP clade</taxon>
        <taxon>Oryzoideae</taxon>
        <taxon>Oryzeae</taxon>
        <taxon>Oryzinae</taxon>
        <taxon>Oryza</taxon>
    </lineage>
</organism>
<evidence type="ECO:0000313" key="1">
    <source>
        <dbReference type="EnsemblPlants" id="ORGLA02G0129000.1"/>
    </source>
</evidence>
<evidence type="ECO:0000313" key="2">
    <source>
        <dbReference type="Proteomes" id="UP000007306"/>
    </source>
</evidence>
<reference evidence="1" key="1">
    <citation type="submission" date="2015-06" db="UniProtKB">
        <authorList>
            <consortium name="EnsemblPlants"/>
        </authorList>
    </citation>
    <scope>IDENTIFICATION</scope>
</reference>
<name>I1NZY4_ORYGL</name>
<reference evidence="1 2" key="2">
    <citation type="submission" date="2018-04" db="EMBL/GenBank/DDBJ databases">
        <title>OglaRS2 (Oryza glaberrima Reference Sequence Version 2).</title>
        <authorList>
            <person name="Zhang J."/>
            <person name="Kudrna D."/>
            <person name="Lee S."/>
            <person name="Talag J."/>
            <person name="Rajasekar S."/>
            <person name="Wing R.A."/>
        </authorList>
    </citation>
    <scope>NUCLEOTIDE SEQUENCE [LARGE SCALE GENOMIC DNA]</scope>
    <source>
        <strain evidence="1 2">cv. IRGC 96717</strain>
    </source>
</reference>
<dbReference type="EnsemblPlants" id="ORGLA02G0129000.1">
    <property type="protein sequence ID" value="ORGLA02G0129000.1"/>
    <property type="gene ID" value="ORGLA02G0129000"/>
</dbReference>
<dbReference type="OMA" id="KVIIMHI"/>
<sequence>MEKRQSLLVRPTKRGGSWWNHYGSILPTDLCYTGFKQVKFTSLQISDGVVTKVIIMHIFSLMLIIRTKSSSSTSSSPMDWELGHGFGELVGDDWWLDWE</sequence>
<dbReference type="AlphaFoldDB" id="I1NZY4"/>
<protein>
    <submittedName>
        <fullName evidence="1">Uncharacterized protein</fullName>
    </submittedName>
</protein>
<dbReference type="Proteomes" id="UP000007306">
    <property type="component" value="Chromosome 2"/>
</dbReference>
<accession>I1NZY4</accession>
<keyword evidence="2" id="KW-1185">Reference proteome</keyword>
<dbReference type="Gramene" id="ORGLA02G0129000.1">
    <property type="protein sequence ID" value="ORGLA02G0129000.1"/>
    <property type="gene ID" value="ORGLA02G0129000"/>
</dbReference>
<dbReference type="HOGENOM" id="CLU_2324201_0_0_1"/>